<feature type="region of interest" description="Disordered" evidence="1">
    <location>
        <begin position="989"/>
        <end position="1033"/>
    </location>
</feature>
<evidence type="ECO:0000256" key="1">
    <source>
        <dbReference type="SAM" id="MobiDB-lite"/>
    </source>
</evidence>
<evidence type="ECO:0000313" key="4">
    <source>
        <dbReference type="Proteomes" id="UP000694843"/>
    </source>
</evidence>
<dbReference type="OMA" id="NDARTDH"/>
<feature type="region of interest" description="Disordered" evidence="1">
    <location>
        <begin position="1075"/>
        <end position="1148"/>
    </location>
</feature>
<feature type="domain" description="Calcium-activated chloride channel N-terminal" evidence="3">
    <location>
        <begin position="218"/>
        <end position="281"/>
    </location>
</feature>
<reference evidence="5" key="1">
    <citation type="submission" date="2025-08" db="UniProtKB">
        <authorList>
            <consortium name="RefSeq"/>
        </authorList>
    </citation>
    <scope>IDENTIFICATION</scope>
    <source>
        <tissue evidence="5">Whole organism</tissue>
    </source>
</reference>
<name>A0A8B7NNF3_HYAAZ</name>
<organism evidence="4 5">
    <name type="scientific">Hyalella azteca</name>
    <name type="common">Amphipod</name>
    <dbReference type="NCBI Taxonomy" id="294128"/>
    <lineage>
        <taxon>Eukaryota</taxon>
        <taxon>Metazoa</taxon>
        <taxon>Ecdysozoa</taxon>
        <taxon>Arthropoda</taxon>
        <taxon>Crustacea</taxon>
        <taxon>Multicrustacea</taxon>
        <taxon>Malacostraca</taxon>
        <taxon>Eumalacostraca</taxon>
        <taxon>Peracarida</taxon>
        <taxon>Amphipoda</taxon>
        <taxon>Senticaudata</taxon>
        <taxon>Talitrida</taxon>
        <taxon>Talitroidea</taxon>
        <taxon>Hyalellidae</taxon>
        <taxon>Hyalella</taxon>
    </lineage>
</organism>
<keyword evidence="2" id="KW-0472">Membrane</keyword>
<dbReference type="RefSeq" id="XP_018015219.1">
    <property type="nucleotide sequence ID" value="XM_018159730.2"/>
</dbReference>
<feature type="compositionally biased region" description="Low complexity" evidence="1">
    <location>
        <begin position="1077"/>
        <end position="1089"/>
    </location>
</feature>
<dbReference type="GeneID" id="108672107"/>
<feature type="domain" description="Calcium-activated chloride channel N-terminal" evidence="3">
    <location>
        <begin position="32"/>
        <end position="180"/>
    </location>
</feature>
<proteinExistence type="predicted"/>
<dbReference type="AlphaFoldDB" id="A0A8B7NNF3"/>
<dbReference type="InterPro" id="IPR013642">
    <property type="entry name" value="CLCA_N"/>
</dbReference>
<feature type="transmembrane region" description="Helical" evidence="2">
    <location>
        <begin position="904"/>
        <end position="931"/>
    </location>
</feature>
<protein>
    <submittedName>
        <fullName evidence="5">Calcium-activated chloride channel regulator 4A-like</fullName>
    </submittedName>
</protein>
<keyword evidence="4" id="KW-1185">Reference proteome</keyword>
<dbReference type="Proteomes" id="UP000694843">
    <property type="component" value="Unplaced"/>
</dbReference>
<evidence type="ECO:0000259" key="3">
    <source>
        <dbReference type="Pfam" id="PF08434"/>
    </source>
</evidence>
<evidence type="ECO:0000256" key="2">
    <source>
        <dbReference type="SAM" id="Phobius"/>
    </source>
</evidence>
<keyword evidence="2" id="KW-0812">Transmembrane</keyword>
<dbReference type="KEGG" id="hazt:108672107"/>
<dbReference type="OrthoDB" id="6366627at2759"/>
<keyword evidence="2" id="KW-1133">Transmembrane helix</keyword>
<sequence length="1148" mass="123542">MEEKTRLGCLYFKGLAIIYISISLYSHSVGCVTVENNVYKDVYVAIRSDVPESECEAAVANLETAFNEASGLLFQMTESRLYFDKQLYVVLPSHFKTCGRHFNESLSAAAPAGYSYLRAPIRMGRTHGIFGDDIWTQQPRQCGQSGDFISMATASVANNTYAARDLVKEWAKFRWGVMDEEGHAGDSIHPPGYASYDGSYLPNACVDSPLSFSLSDCSSEQDCIIDPEINTNQTSSILSVPHLPNVVKMCTAATHNKHLPTKQNLLCAGLSAMEVFLQHNDSNVRPITGSFSVPSIKTVVARVNPIISSIIMAVEFTKPMVEHGYEFEYVMDGICQALEAYLQDGISFGLLLFQDSKVSLVGESLLGSELVVLNSTVKQTICYALQVAFEEARPISSTDRSIANVLGKATQLLPSAGGAILLITKPRDETDDVNDVATKAELNTVWPLLYSHDGQNIAWYESLSQKTGSDAVLTVRQALNNDECQAVMRMELSRALQQILSNNQVDELTQLSSQACSLTGNTKTCSASFTIDPSVAADNYLVSVYYPKDFQSINVSNAGADCTKLQYDVQTDSSSTLNCSSLPSKIDVTSHYATSAQTIYSEVVAKAAVISPTTISNMGKSSIVNVDVNLNKTNGIYIWTSENSRDLKFTATSAPAVFAQVFVDGREVVGARVSLALTILNSTAGLPGTQLPDIVMRDTGTGADVTGNDGIYSAFLAFSSGNDSSIQTPELSLEISASGQGFFLPDSSEALDPPLSCCGSSLPLPSTLSVTPKLDFKSSIRGRVTSPLPANLPPGSISDLSASTAGSAVRLTFTAPGADLDAGTVSGYIVTTFSSPTEEGRNHSTRSGIVAAGSRQSLDLSKDTVGCDLYLDYYISAFDELGAVGPTSNSVKHLISCSAGEKSLSAGAIVGITIGAVVLLIIIVLIIYLCCNWDRRQQTGLWQCLTCSKSSNKKKTTAKDTPSKSSQRPTSVEVIRSIDDLYTKPEKSITKKAGGGVTNEGFEGTTKKPAPVPNPRQRNRNDNDSIASYGSRELEKFNMPYDLRDSTLQTTLPINKVGIPVPGNDARTDHARTPYAQSLKSSPSPSQLPIYPNYNSNSGMFDMEPKQAGSLPDYSTNSRDSPYGYDQRRPASVSELRKPSPSNLNTLV</sequence>
<dbReference type="Pfam" id="PF08434">
    <property type="entry name" value="CLCA"/>
    <property type="match status" value="2"/>
</dbReference>
<accession>A0A8B7NNF3</accession>
<feature type="transmembrane region" description="Helical" evidence="2">
    <location>
        <begin position="7"/>
        <end position="26"/>
    </location>
</feature>
<gene>
    <name evidence="5" type="primary">LOC108672107</name>
</gene>
<feature type="region of interest" description="Disordered" evidence="1">
    <location>
        <begin position="952"/>
        <end position="971"/>
    </location>
</feature>
<evidence type="ECO:0000313" key="5">
    <source>
        <dbReference type="RefSeq" id="XP_018015219.1"/>
    </source>
</evidence>